<dbReference type="SUPFAM" id="SSF51197">
    <property type="entry name" value="Clavaminate synthase-like"/>
    <property type="match status" value="1"/>
</dbReference>
<comment type="caution">
    <text evidence="11">The sequence shown here is derived from an EMBL/GenBank/DDBJ whole genome shotgun (WGS) entry which is preliminary data.</text>
</comment>
<reference evidence="12" key="1">
    <citation type="journal article" date="2019" name="Curr. Biol.">
        <title>Genome Sequence of Striga asiatica Provides Insight into the Evolution of Plant Parasitism.</title>
        <authorList>
            <person name="Yoshida S."/>
            <person name="Kim S."/>
            <person name="Wafula E.K."/>
            <person name="Tanskanen J."/>
            <person name="Kim Y.M."/>
            <person name="Honaas L."/>
            <person name="Yang Z."/>
            <person name="Spallek T."/>
            <person name="Conn C.E."/>
            <person name="Ichihashi Y."/>
            <person name="Cheong K."/>
            <person name="Cui S."/>
            <person name="Der J.P."/>
            <person name="Gundlach H."/>
            <person name="Jiao Y."/>
            <person name="Hori C."/>
            <person name="Ishida J.K."/>
            <person name="Kasahara H."/>
            <person name="Kiba T."/>
            <person name="Kim M.S."/>
            <person name="Koo N."/>
            <person name="Laohavisit A."/>
            <person name="Lee Y.H."/>
            <person name="Lumba S."/>
            <person name="McCourt P."/>
            <person name="Mortimer J.C."/>
            <person name="Mutuku J.M."/>
            <person name="Nomura T."/>
            <person name="Sasaki-Sekimoto Y."/>
            <person name="Seto Y."/>
            <person name="Wang Y."/>
            <person name="Wakatake T."/>
            <person name="Sakakibara H."/>
            <person name="Demura T."/>
            <person name="Yamaguchi S."/>
            <person name="Yoneyama K."/>
            <person name="Manabe R.I."/>
            <person name="Nelson D.C."/>
            <person name="Schulman A.H."/>
            <person name="Timko M.P."/>
            <person name="dePamphilis C.W."/>
            <person name="Choi D."/>
            <person name="Shirasu K."/>
        </authorList>
    </citation>
    <scope>NUCLEOTIDE SEQUENCE [LARGE SCALE GENOMIC DNA]</scope>
    <source>
        <strain evidence="12">cv. UVA1</strain>
    </source>
</reference>
<keyword evidence="5" id="KW-0863">Zinc-finger</keyword>
<evidence type="ECO:0000259" key="10">
    <source>
        <dbReference type="PROSITE" id="PS51667"/>
    </source>
</evidence>
<dbReference type="GO" id="GO:0031490">
    <property type="term" value="F:chromatin DNA binding"/>
    <property type="evidence" value="ECO:0007669"/>
    <property type="project" value="TreeGrafter"/>
</dbReference>
<dbReference type="GO" id="GO:0000118">
    <property type="term" value="C:histone deacetylase complex"/>
    <property type="evidence" value="ECO:0007669"/>
    <property type="project" value="TreeGrafter"/>
</dbReference>
<evidence type="ECO:0000256" key="6">
    <source>
        <dbReference type="PROSITE-ProRule" id="PRU01002"/>
    </source>
</evidence>
<feature type="region of interest" description="Disordered" evidence="7">
    <location>
        <begin position="126"/>
        <end position="147"/>
    </location>
</feature>
<feature type="domain" description="RING-type" evidence="8">
    <location>
        <begin position="329"/>
        <end position="375"/>
    </location>
</feature>
<comment type="similarity">
    <text evidence="2">Belongs to the JARID1 histone demethylase family.</text>
</comment>
<feature type="compositionally biased region" description="Basic and acidic residues" evidence="7">
    <location>
        <begin position="32"/>
        <end position="51"/>
    </location>
</feature>
<dbReference type="OrthoDB" id="1667110at2759"/>
<dbReference type="GO" id="GO:0006357">
    <property type="term" value="P:regulation of transcription by RNA polymerase II"/>
    <property type="evidence" value="ECO:0007669"/>
    <property type="project" value="TreeGrafter"/>
</dbReference>
<evidence type="ECO:0000313" key="11">
    <source>
        <dbReference type="EMBL" id="GER34310.1"/>
    </source>
</evidence>
<evidence type="ECO:0000256" key="5">
    <source>
        <dbReference type="PROSITE-ProRule" id="PRU00175"/>
    </source>
</evidence>
<evidence type="ECO:0000259" key="8">
    <source>
        <dbReference type="PROSITE" id="PS50089"/>
    </source>
</evidence>
<sequence>MAPSSSKCKKLSAGGSWRCNLPALIGETLCEKHHTSENSRRRAKLEGKIENPENSGGRKRKHGEYAKDSVFQANGARRGSRRKRIRPEGSENDGENDEVSINQKGWPGGPKIEAKIRFIGTKDDLVETEKRGRGRPKGSTNKKKTEARAVETAARFVKIERIEKQDSIFEVVRGRGRPKGSTNKKANVEIIEVSEDTEEIGFEKDDACTFGAEVNERNYKRCDGKKKMGKSNVRFAMKDGIEVVGERLERKADNGKLKKDFMEVLDEYNEDNINRRKGRSKTKYLNESPRGFACMEEEEVRNGSVKRTTFLASGLLDSTIQRELRGFTCHQCSKSNKNSVIICSNCKRKCYCFECITKWYPHRMNEEVEKLCPFCCGNCNCEACLQADVVLPGCCQKEADGNIKLQRSLYLLFNVLPLLKLIQFEQKLELDFEFRMRGVLMKEEDIPVSEDDQIYCDNCKTSIVNFHRSCDGCSYDRILVPNYIEELISTAERFTRNYRLPDKDFSQKCTVCVDNEFCEARKAANRRNNRDNFLYCPNALDLQAGALEHFQMHWRKGEPVIVRDSLSKGSGLSWEPMVMLRAFRNARKELNEETFFVDAIDCLDWWEVNILTHTAEVKTPSWQKKVIQKLRSDVKEKGPDQQMAKDKEKGESFLSENAYGAAVWDIFRRKDAPKITEYLLKHREEFRHHNNSRVGNNVVHPIHDQVFYLDEKHKKQLKEEFDVEAWTFEQHLGEAVFIPAGCPHQLRNRMSCTKVAVDFVSPDNVQECFRLTNEFRKLQDSHRSKQDILEVKKLVVYAARAAINEARNSMFKLK</sequence>
<comment type="caution">
    <text evidence="6">Lacks conserved residue(s) required for the propagation of feature annotation.</text>
</comment>
<comment type="subcellular location">
    <subcellularLocation>
        <location evidence="1">Nucleus</location>
    </subcellularLocation>
</comment>
<dbReference type="EMBL" id="BKCP01004872">
    <property type="protein sequence ID" value="GER34310.1"/>
    <property type="molecule type" value="Genomic_DNA"/>
</dbReference>
<dbReference type="Proteomes" id="UP000325081">
    <property type="component" value="Unassembled WGS sequence"/>
</dbReference>
<dbReference type="GO" id="GO:0003712">
    <property type="term" value="F:transcription coregulator activity"/>
    <property type="evidence" value="ECO:0007669"/>
    <property type="project" value="TreeGrafter"/>
</dbReference>
<evidence type="ECO:0000259" key="9">
    <source>
        <dbReference type="PROSITE" id="PS51184"/>
    </source>
</evidence>
<evidence type="ECO:0000256" key="4">
    <source>
        <dbReference type="ARBA" id="ARBA00023242"/>
    </source>
</evidence>
<organism evidence="11 12">
    <name type="scientific">Striga asiatica</name>
    <name type="common">Asiatic witchweed</name>
    <name type="synonym">Buchnera asiatica</name>
    <dbReference type="NCBI Taxonomy" id="4170"/>
    <lineage>
        <taxon>Eukaryota</taxon>
        <taxon>Viridiplantae</taxon>
        <taxon>Streptophyta</taxon>
        <taxon>Embryophyta</taxon>
        <taxon>Tracheophyta</taxon>
        <taxon>Spermatophyta</taxon>
        <taxon>Magnoliopsida</taxon>
        <taxon>eudicotyledons</taxon>
        <taxon>Gunneridae</taxon>
        <taxon>Pentapetalae</taxon>
        <taxon>asterids</taxon>
        <taxon>lamiids</taxon>
        <taxon>Lamiales</taxon>
        <taxon>Orobanchaceae</taxon>
        <taxon>Buchnereae</taxon>
        <taxon>Striga</taxon>
    </lineage>
</organism>
<feature type="compositionally biased region" description="Basic residues" evidence="7">
    <location>
        <begin position="132"/>
        <end position="142"/>
    </location>
</feature>
<dbReference type="InterPro" id="IPR003347">
    <property type="entry name" value="JmjC_dom"/>
</dbReference>
<evidence type="ECO:0000256" key="1">
    <source>
        <dbReference type="ARBA" id="ARBA00004123"/>
    </source>
</evidence>
<accession>A0A5A7PNF6</accession>
<dbReference type="GO" id="GO:0000785">
    <property type="term" value="C:chromatin"/>
    <property type="evidence" value="ECO:0007669"/>
    <property type="project" value="TreeGrafter"/>
</dbReference>
<feature type="region of interest" description="Disordered" evidence="7">
    <location>
        <begin position="32"/>
        <end position="111"/>
    </location>
</feature>
<keyword evidence="4" id="KW-0539">Nucleus</keyword>
<proteinExistence type="inferred from homology"/>
<name>A0A5A7PNF6_STRAF</name>
<dbReference type="PANTHER" id="PTHR12549:SF38">
    <property type="entry name" value="JMJC DOMAIN-CONTAINING HISTONE DEMETHYLASE 2, ISOFORM A"/>
    <property type="match status" value="1"/>
</dbReference>
<dbReference type="InterPro" id="IPR017956">
    <property type="entry name" value="AT_hook_DNA-bd_motif"/>
</dbReference>
<dbReference type="InterPro" id="IPR045109">
    <property type="entry name" value="LSDs-like"/>
</dbReference>
<feature type="domain" description="JmjC" evidence="9">
    <location>
        <begin position="603"/>
        <end position="776"/>
    </location>
</feature>
<dbReference type="PROSITE" id="PS50089">
    <property type="entry name" value="ZF_RING_2"/>
    <property type="match status" value="1"/>
</dbReference>
<dbReference type="PROSITE" id="PS51184">
    <property type="entry name" value="JMJC"/>
    <property type="match status" value="1"/>
</dbReference>
<dbReference type="SMART" id="SM00558">
    <property type="entry name" value="JmjC"/>
    <property type="match status" value="1"/>
</dbReference>
<dbReference type="AlphaFoldDB" id="A0A5A7PNF6"/>
<keyword evidence="5" id="KW-0862">Zinc</keyword>
<evidence type="ECO:0000313" key="12">
    <source>
        <dbReference type="Proteomes" id="UP000325081"/>
    </source>
</evidence>
<keyword evidence="3" id="KW-0479">Metal-binding</keyword>
<dbReference type="PANTHER" id="PTHR12549">
    <property type="entry name" value="JMJC DOMAIN-CONTAINING HISTONE DEMETHYLATION PROTEIN"/>
    <property type="match status" value="1"/>
</dbReference>
<dbReference type="SMART" id="SM00384">
    <property type="entry name" value="AT_hook"/>
    <property type="match status" value="2"/>
</dbReference>
<evidence type="ECO:0000256" key="7">
    <source>
        <dbReference type="SAM" id="MobiDB-lite"/>
    </source>
</evidence>
<evidence type="ECO:0000256" key="2">
    <source>
        <dbReference type="ARBA" id="ARBA00006801"/>
    </source>
</evidence>
<dbReference type="InterPro" id="IPR014977">
    <property type="entry name" value="WRC_dom"/>
</dbReference>
<dbReference type="Gene3D" id="2.60.120.650">
    <property type="entry name" value="Cupin"/>
    <property type="match status" value="2"/>
</dbReference>
<dbReference type="GO" id="GO:0008270">
    <property type="term" value="F:zinc ion binding"/>
    <property type="evidence" value="ECO:0007669"/>
    <property type="project" value="UniProtKB-KW"/>
</dbReference>
<dbReference type="Pfam" id="PF02373">
    <property type="entry name" value="JmjC"/>
    <property type="match status" value="1"/>
</dbReference>
<keyword evidence="12" id="KW-1185">Reference proteome</keyword>
<feature type="domain" description="WRC" evidence="10">
    <location>
        <begin position="2"/>
        <end position="47"/>
    </location>
</feature>
<dbReference type="GO" id="GO:0032454">
    <property type="term" value="F:histone H3K9 demethylase activity"/>
    <property type="evidence" value="ECO:0007669"/>
    <property type="project" value="InterPro"/>
</dbReference>
<gene>
    <name evidence="11" type="ORF">STAS_10520</name>
</gene>
<dbReference type="InterPro" id="IPR001841">
    <property type="entry name" value="Znf_RING"/>
</dbReference>
<protein>
    <submittedName>
        <fullName evidence="11">Transcription factor jumonji (JmjC)domain-containing protein</fullName>
    </submittedName>
</protein>
<dbReference type="PROSITE" id="PS51667">
    <property type="entry name" value="WRC"/>
    <property type="match status" value="1"/>
</dbReference>
<evidence type="ECO:0000256" key="3">
    <source>
        <dbReference type="ARBA" id="ARBA00022723"/>
    </source>
</evidence>